<evidence type="ECO:0000313" key="3">
    <source>
        <dbReference type="Proteomes" id="UP000267821"/>
    </source>
</evidence>
<evidence type="ECO:0000313" key="2">
    <source>
        <dbReference type="EMBL" id="RPB28514.1"/>
    </source>
</evidence>
<protein>
    <submittedName>
        <fullName evidence="2">Uncharacterized protein</fullName>
    </submittedName>
</protein>
<dbReference type="AlphaFoldDB" id="A0A3N4LZZ9"/>
<proteinExistence type="predicted"/>
<feature type="compositionally biased region" description="Low complexity" evidence="1">
    <location>
        <begin position="15"/>
        <end position="26"/>
    </location>
</feature>
<keyword evidence="3" id="KW-1185">Reference proteome</keyword>
<reference evidence="2 3" key="1">
    <citation type="journal article" date="2018" name="Nat. Ecol. Evol.">
        <title>Pezizomycetes genomes reveal the molecular basis of ectomycorrhizal truffle lifestyle.</title>
        <authorList>
            <person name="Murat C."/>
            <person name="Payen T."/>
            <person name="Noel B."/>
            <person name="Kuo A."/>
            <person name="Morin E."/>
            <person name="Chen J."/>
            <person name="Kohler A."/>
            <person name="Krizsan K."/>
            <person name="Balestrini R."/>
            <person name="Da Silva C."/>
            <person name="Montanini B."/>
            <person name="Hainaut M."/>
            <person name="Levati E."/>
            <person name="Barry K.W."/>
            <person name="Belfiori B."/>
            <person name="Cichocki N."/>
            <person name="Clum A."/>
            <person name="Dockter R.B."/>
            <person name="Fauchery L."/>
            <person name="Guy J."/>
            <person name="Iotti M."/>
            <person name="Le Tacon F."/>
            <person name="Lindquist E.A."/>
            <person name="Lipzen A."/>
            <person name="Malagnac F."/>
            <person name="Mello A."/>
            <person name="Molinier V."/>
            <person name="Miyauchi S."/>
            <person name="Poulain J."/>
            <person name="Riccioni C."/>
            <person name="Rubini A."/>
            <person name="Sitrit Y."/>
            <person name="Splivallo R."/>
            <person name="Traeger S."/>
            <person name="Wang M."/>
            <person name="Zifcakova L."/>
            <person name="Wipf D."/>
            <person name="Zambonelli A."/>
            <person name="Paolocci F."/>
            <person name="Nowrousian M."/>
            <person name="Ottonello S."/>
            <person name="Baldrian P."/>
            <person name="Spatafora J.W."/>
            <person name="Henrissat B."/>
            <person name="Nagy L.G."/>
            <person name="Aury J.M."/>
            <person name="Wincker P."/>
            <person name="Grigoriev I.V."/>
            <person name="Bonfante P."/>
            <person name="Martin F.M."/>
        </authorList>
    </citation>
    <scope>NUCLEOTIDE SEQUENCE [LARGE SCALE GENOMIC DNA]</scope>
    <source>
        <strain evidence="2 3">ATCC MYA-4762</strain>
    </source>
</reference>
<sequence length="76" mass="8115">MSSSDRDINFGGSKATASQPQQQQPAPFTPPRPTISSPSRPPLHMSGRGSPSQAPDPALGYPAVRRPRLDFARACE</sequence>
<gene>
    <name evidence="2" type="ORF">L211DRAFT_833490</name>
</gene>
<name>A0A3N4LZZ9_9PEZI</name>
<dbReference type="Proteomes" id="UP000267821">
    <property type="component" value="Unassembled WGS sequence"/>
</dbReference>
<feature type="region of interest" description="Disordered" evidence="1">
    <location>
        <begin position="1"/>
        <end position="76"/>
    </location>
</feature>
<dbReference type="EMBL" id="ML121529">
    <property type="protein sequence ID" value="RPB28514.1"/>
    <property type="molecule type" value="Genomic_DNA"/>
</dbReference>
<evidence type="ECO:0000256" key="1">
    <source>
        <dbReference type="SAM" id="MobiDB-lite"/>
    </source>
</evidence>
<feature type="compositionally biased region" description="Basic and acidic residues" evidence="1">
    <location>
        <begin position="67"/>
        <end position="76"/>
    </location>
</feature>
<organism evidence="2 3">
    <name type="scientific">Terfezia boudieri ATCC MYA-4762</name>
    <dbReference type="NCBI Taxonomy" id="1051890"/>
    <lineage>
        <taxon>Eukaryota</taxon>
        <taxon>Fungi</taxon>
        <taxon>Dikarya</taxon>
        <taxon>Ascomycota</taxon>
        <taxon>Pezizomycotina</taxon>
        <taxon>Pezizomycetes</taxon>
        <taxon>Pezizales</taxon>
        <taxon>Pezizaceae</taxon>
        <taxon>Terfezia</taxon>
    </lineage>
</organism>
<dbReference type="InParanoid" id="A0A3N4LZZ9"/>
<accession>A0A3N4LZZ9</accession>